<dbReference type="AlphaFoldDB" id="A0A9Q1E958"/>
<proteinExistence type="predicted"/>
<evidence type="ECO:0000313" key="1">
    <source>
        <dbReference type="EMBL" id="KAJ8334526.1"/>
    </source>
</evidence>
<evidence type="ECO:0000313" key="2">
    <source>
        <dbReference type="Proteomes" id="UP001152622"/>
    </source>
</evidence>
<comment type="caution">
    <text evidence="1">The sequence shown here is derived from an EMBL/GenBank/DDBJ whole genome shotgun (WGS) entry which is preliminary data.</text>
</comment>
<dbReference type="Proteomes" id="UP001152622">
    <property type="component" value="Chromosome 21"/>
</dbReference>
<keyword evidence="2" id="KW-1185">Reference proteome</keyword>
<dbReference type="EMBL" id="JAINUF010000021">
    <property type="protein sequence ID" value="KAJ8334526.1"/>
    <property type="molecule type" value="Genomic_DNA"/>
</dbReference>
<reference evidence="1" key="1">
    <citation type="journal article" date="2023" name="Science">
        <title>Genome structures resolve the early diversification of teleost fishes.</title>
        <authorList>
            <person name="Parey E."/>
            <person name="Louis A."/>
            <person name="Montfort J."/>
            <person name="Bouchez O."/>
            <person name="Roques C."/>
            <person name="Iampietro C."/>
            <person name="Lluch J."/>
            <person name="Castinel A."/>
            <person name="Donnadieu C."/>
            <person name="Desvignes T."/>
            <person name="Floi Bucao C."/>
            <person name="Jouanno E."/>
            <person name="Wen M."/>
            <person name="Mejri S."/>
            <person name="Dirks R."/>
            <person name="Jansen H."/>
            <person name="Henkel C."/>
            <person name="Chen W.J."/>
            <person name="Zahm M."/>
            <person name="Cabau C."/>
            <person name="Klopp C."/>
            <person name="Thompson A.W."/>
            <person name="Robinson-Rechavi M."/>
            <person name="Braasch I."/>
            <person name="Lecointre G."/>
            <person name="Bobe J."/>
            <person name="Postlethwait J.H."/>
            <person name="Berthelot C."/>
            <person name="Roest Crollius H."/>
            <person name="Guiguen Y."/>
        </authorList>
    </citation>
    <scope>NUCLEOTIDE SEQUENCE</scope>
    <source>
        <strain evidence="1">WJC10195</strain>
    </source>
</reference>
<protein>
    <submittedName>
        <fullName evidence="1">Uncharacterized protein</fullName>
    </submittedName>
</protein>
<name>A0A9Q1E958_SYNKA</name>
<gene>
    <name evidence="1" type="ORF">SKAU_G00401650</name>
</gene>
<organism evidence="1 2">
    <name type="scientific">Synaphobranchus kaupii</name>
    <name type="common">Kaup's arrowtooth eel</name>
    <dbReference type="NCBI Taxonomy" id="118154"/>
    <lineage>
        <taxon>Eukaryota</taxon>
        <taxon>Metazoa</taxon>
        <taxon>Chordata</taxon>
        <taxon>Craniata</taxon>
        <taxon>Vertebrata</taxon>
        <taxon>Euteleostomi</taxon>
        <taxon>Actinopterygii</taxon>
        <taxon>Neopterygii</taxon>
        <taxon>Teleostei</taxon>
        <taxon>Anguilliformes</taxon>
        <taxon>Synaphobranchidae</taxon>
        <taxon>Synaphobranchus</taxon>
    </lineage>
</organism>
<sequence length="93" mass="9803">MQCSVAGLADSGFHLEILSGAWLAFDPDFKSAAATTPPLEEHLPVEAAVSSGHVTSDRGGRFVTGLPRDSSQLHLRDWDGLGAGDRMLAPSSR</sequence>
<accession>A0A9Q1E958</accession>